<protein>
    <submittedName>
        <fullName evidence="2">Putative glucose/mannose:H+ symporter GlcP</fullName>
    </submittedName>
</protein>
<keyword evidence="1" id="KW-0472">Membrane</keyword>
<feature type="transmembrane region" description="Helical" evidence="1">
    <location>
        <begin position="12"/>
        <end position="35"/>
    </location>
</feature>
<keyword evidence="1" id="KW-1133">Transmembrane helix</keyword>
<organism evidence="2 3">
    <name type="scientific">Catenulispora acidiphila (strain DSM 44928 / JCM 14897 / NBRC 102108 / NRRL B-24433 / ID139908)</name>
    <dbReference type="NCBI Taxonomy" id="479433"/>
    <lineage>
        <taxon>Bacteria</taxon>
        <taxon>Bacillati</taxon>
        <taxon>Actinomycetota</taxon>
        <taxon>Actinomycetes</taxon>
        <taxon>Catenulisporales</taxon>
        <taxon>Catenulisporaceae</taxon>
        <taxon>Catenulispora</taxon>
    </lineage>
</organism>
<dbReference type="EMBL" id="CP001700">
    <property type="protein sequence ID" value="ACU72388.1"/>
    <property type="molecule type" value="Genomic_DNA"/>
</dbReference>
<dbReference type="STRING" id="479433.Caci_3482"/>
<evidence type="ECO:0000313" key="3">
    <source>
        <dbReference type="Proteomes" id="UP000000851"/>
    </source>
</evidence>
<dbReference type="HOGENOM" id="CLU_1783391_0_0_11"/>
<dbReference type="InParanoid" id="C7Q968"/>
<dbReference type="Proteomes" id="UP000000851">
    <property type="component" value="Chromosome"/>
</dbReference>
<feature type="transmembrane region" description="Helical" evidence="1">
    <location>
        <begin position="88"/>
        <end position="107"/>
    </location>
</feature>
<dbReference type="RefSeq" id="WP_012787681.1">
    <property type="nucleotide sequence ID" value="NC_013131.1"/>
</dbReference>
<evidence type="ECO:0000313" key="2">
    <source>
        <dbReference type="EMBL" id="ACU72388.1"/>
    </source>
</evidence>
<name>C7Q968_CATAD</name>
<dbReference type="AlphaFoldDB" id="C7Q968"/>
<evidence type="ECO:0000256" key="1">
    <source>
        <dbReference type="SAM" id="Phobius"/>
    </source>
</evidence>
<reference evidence="2 3" key="1">
    <citation type="journal article" date="2009" name="Stand. Genomic Sci.">
        <title>Complete genome sequence of Catenulispora acidiphila type strain (ID 139908).</title>
        <authorList>
            <person name="Copeland A."/>
            <person name="Lapidus A."/>
            <person name="Glavina Del Rio T."/>
            <person name="Nolan M."/>
            <person name="Lucas S."/>
            <person name="Chen F."/>
            <person name="Tice H."/>
            <person name="Cheng J.F."/>
            <person name="Bruce D."/>
            <person name="Goodwin L."/>
            <person name="Pitluck S."/>
            <person name="Mikhailova N."/>
            <person name="Pati A."/>
            <person name="Ivanova N."/>
            <person name="Mavromatis K."/>
            <person name="Chen A."/>
            <person name="Palaniappan K."/>
            <person name="Chain P."/>
            <person name="Land M."/>
            <person name="Hauser L."/>
            <person name="Chang Y.J."/>
            <person name="Jeffries C.D."/>
            <person name="Chertkov O."/>
            <person name="Brettin T."/>
            <person name="Detter J.C."/>
            <person name="Han C."/>
            <person name="Ali Z."/>
            <person name="Tindall B.J."/>
            <person name="Goker M."/>
            <person name="Bristow J."/>
            <person name="Eisen J.A."/>
            <person name="Markowitz V."/>
            <person name="Hugenholtz P."/>
            <person name="Kyrpides N.C."/>
            <person name="Klenk H.P."/>
        </authorList>
    </citation>
    <scope>NUCLEOTIDE SEQUENCE [LARGE SCALE GENOMIC DNA]</scope>
    <source>
        <strain evidence="3">DSM 44928 / JCM 14897 / NBRC 102108 / NRRL B-24433 / ID139908</strain>
    </source>
</reference>
<gene>
    <name evidence="2" type="ordered locus">Caci_3482</name>
</gene>
<accession>C7Q968</accession>
<proteinExistence type="predicted"/>
<sequence length="145" mass="14330">MAIHAPAVRVAPIGVSSGIVLTGLGAAALVVSAFLDWTRNTQGIRVSWRAVVDSGFGGTPDLGRSVGGAAVLIGLVAMLGLFDVSGLLTALAGVAGVFGSVLFLIHVQRSADHSLQGGMWLALAGSVLCVVAGLGGTRGAVVVGE</sequence>
<feature type="transmembrane region" description="Helical" evidence="1">
    <location>
        <begin position="119"/>
        <end position="141"/>
    </location>
</feature>
<dbReference type="KEGG" id="cai:Caci_3482"/>
<keyword evidence="1" id="KW-0812">Transmembrane</keyword>
<keyword evidence="3" id="KW-1185">Reference proteome</keyword>